<evidence type="ECO:0000256" key="1">
    <source>
        <dbReference type="PIRNR" id="PIRNR012524"/>
    </source>
</evidence>
<dbReference type="SMART" id="SM00316">
    <property type="entry name" value="S1"/>
    <property type="match status" value="2"/>
</dbReference>
<organism evidence="3 4">
    <name type="scientific">Flavihumibacter fluminis</name>
    <dbReference type="NCBI Taxonomy" id="2909236"/>
    <lineage>
        <taxon>Bacteria</taxon>
        <taxon>Pseudomonadati</taxon>
        <taxon>Bacteroidota</taxon>
        <taxon>Chitinophagia</taxon>
        <taxon>Chitinophagales</taxon>
        <taxon>Chitinophagaceae</taxon>
        <taxon>Flavihumibacter</taxon>
    </lineage>
</organism>
<dbReference type="PANTHER" id="PTHR37296:SF1">
    <property type="entry name" value="CONSERVED VIRULENCE FACTOR B"/>
    <property type="match status" value="1"/>
</dbReference>
<dbReference type="InterPro" id="IPR003029">
    <property type="entry name" value="S1_domain"/>
</dbReference>
<proteinExistence type="inferred from homology"/>
<dbReference type="PIRSF" id="PIRSF012524">
    <property type="entry name" value="YitL_S1"/>
    <property type="match status" value="1"/>
</dbReference>
<sequence length="275" mass="30964">MIKVGEFNTLRVIRTVDFGVFLDDGKEGILLPKRFVPAGLKVGDELEVFVYHDSEDRLIATTQKPLGTVGDIVALKAVSATKLGAFLDWGLMKDLFVPKSKQLGTMRVGGIYIVRIYIDEQTGRVAATEKIENFLSNEDLDLKEKDAVDLLVYRRTDIGYLCIINGKHTGVLHFSDIYQNIQVGDRLKGYVRKIREENKIDLALGERGYQRVSGEAGKILELLDQHGGFLPYHDKSDPEDIYDNLGMSKKAFKMAIGNLFKQKLIRIKENGIEKI</sequence>
<dbReference type="PANTHER" id="PTHR37296">
    <property type="entry name" value="CONSERVED VIRULENCE FACTOR B"/>
    <property type="match status" value="1"/>
</dbReference>
<dbReference type="InterPro" id="IPR036388">
    <property type="entry name" value="WH-like_DNA-bd_sf"/>
</dbReference>
<evidence type="ECO:0000313" key="4">
    <source>
        <dbReference type="Proteomes" id="UP001200145"/>
    </source>
</evidence>
<dbReference type="InterPro" id="IPR039566">
    <property type="entry name" value="CvfB_S1_st"/>
</dbReference>
<dbReference type="InterPro" id="IPR014464">
    <property type="entry name" value="CvfB_fam"/>
</dbReference>
<comment type="similarity">
    <text evidence="1">Belongs to the CvfB family.</text>
</comment>
<keyword evidence="4" id="KW-1185">Reference proteome</keyword>
<dbReference type="Gene3D" id="2.40.50.140">
    <property type="entry name" value="Nucleic acid-binding proteins"/>
    <property type="match status" value="3"/>
</dbReference>
<name>A0ABS9BKV2_9BACT</name>
<dbReference type="EMBL" id="JAKEVY010000003">
    <property type="protein sequence ID" value="MCF1715864.1"/>
    <property type="molecule type" value="Genomic_DNA"/>
</dbReference>
<dbReference type="InterPro" id="IPR012340">
    <property type="entry name" value="NA-bd_OB-fold"/>
</dbReference>
<dbReference type="RefSeq" id="WP_234866812.1">
    <property type="nucleotide sequence ID" value="NZ_JAKEVY010000003.1"/>
</dbReference>
<dbReference type="Pfam" id="PF13509">
    <property type="entry name" value="S1_2"/>
    <property type="match status" value="1"/>
</dbReference>
<feature type="domain" description="S1 motif" evidence="2">
    <location>
        <begin position="143"/>
        <end position="205"/>
    </location>
</feature>
<protein>
    <submittedName>
        <fullName evidence="3">S1-like domain-containing RNA-binding protein</fullName>
    </submittedName>
</protein>
<feature type="domain" description="S1 motif" evidence="2">
    <location>
        <begin position="3"/>
        <end position="63"/>
    </location>
</feature>
<evidence type="ECO:0000313" key="3">
    <source>
        <dbReference type="EMBL" id="MCF1715864.1"/>
    </source>
</evidence>
<gene>
    <name evidence="3" type="ORF">L0U88_14590</name>
</gene>
<comment type="caution">
    <text evidence="3">The sequence shown here is derived from an EMBL/GenBank/DDBJ whole genome shotgun (WGS) entry which is preliminary data.</text>
</comment>
<dbReference type="SUPFAM" id="SSF50249">
    <property type="entry name" value="Nucleic acid-binding proteins"/>
    <property type="match status" value="1"/>
</dbReference>
<reference evidence="3 4" key="1">
    <citation type="submission" date="2022-01" db="EMBL/GenBank/DDBJ databases">
        <title>Flavihumibacter sp. nov., isolated from sediment of a river.</title>
        <authorList>
            <person name="Liu H."/>
        </authorList>
    </citation>
    <scope>NUCLEOTIDE SEQUENCE [LARGE SCALE GENOMIC DNA]</scope>
    <source>
        <strain evidence="3 4">RY-1</strain>
    </source>
</reference>
<dbReference type="Proteomes" id="UP001200145">
    <property type="component" value="Unassembled WGS sequence"/>
</dbReference>
<dbReference type="InterPro" id="IPR040764">
    <property type="entry name" value="CvfB_WH"/>
</dbReference>
<dbReference type="Gene3D" id="1.10.10.10">
    <property type="entry name" value="Winged helix-like DNA-binding domain superfamily/Winged helix DNA-binding domain"/>
    <property type="match status" value="1"/>
</dbReference>
<accession>A0ABS9BKV2</accession>
<dbReference type="Pfam" id="PF17783">
    <property type="entry name" value="WHD_CvfB"/>
    <property type="match status" value="1"/>
</dbReference>
<evidence type="ECO:0000259" key="2">
    <source>
        <dbReference type="SMART" id="SM00316"/>
    </source>
</evidence>